<dbReference type="InterPro" id="IPR051788">
    <property type="entry name" value="MFS_Transporter"/>
</dbReference>
<keyword evidence="6 7" id="KW-0472">Membrane</keyword>
<feature type="transmembrane region" description="Helical" evidence="7">
    <location>
        <begin position="348"/>
        <end position="372"/>
    </location>
</feature>
<sequence>MGEKQGLREGVKRSHFGNGAVWFGVAIAFYAFVAIAVAEAGLGVLLPSILEAYNLNPATVTLLFISQTGGYVVAAFSSSLISSRLGLARMLLVAAMLLMGALIIYALNPFWSVMVAAGVLLGLGIALIDAGINTFIVDNQRTNHLVGMLHAFYGVGALLGPTIATSLLAFGLNWRSIYLVFAGVVGLLVVAVGWAIVQNYRPMTQKIKASGTSARANLRVALRTPAVLLTGLLLMVYVGAEVCVGNWAYAVQNLSRGISPIVAGYSISAYWLGLTIGRLSLGYFMRRLGAVRTLDISLVVLSLGLLVWWLVPNLSLSLPLIGFGFAAIYPATIALLPQRISPALVPAAIGFVSSVASLGAASLPSAVGWIASRTSLEIIPVLMIPLALVMVIVHRWLVGTGSREQGAGSSE</sequence>
<dbReference type="Pfam" id="PF07690">
    <property type="entry name" value="MFS_1"/>
    <property type="match status" value="1"/>
</dbReference>
<name>A0A9X5E7Q3_9CYAN</name>
<evidence type="ECO:0000256" key="6">
    <source>
        <dbReference type="ARBA" id="ARBA00023136"/>
    </source>
</evidence>
<evidence type="ECO:0000313" key="10">
    <source>
        <dbReference type="Proteomes" id="UP000031532"/>
    </source>
</evidence>
<feature type="transmembrane region" description="Helical" evidence="7">
    <location>
        <begin position="113"/>
        <end position="137"/>
    </location>
</feature>
<dbReference type="PANTHER" id="PTHR23514:SF3">
    <property type="entry name" value="BYPASS OF STOP CODON PROTEIN 6"/>
    <property type="match status" value="1"/>
</dbReference>
<dbReference type="RefSeq" id="WP_052289843.1">
    <property type="nucleotide sequence ID" value="NZ_JTJC03000006.1"/>
</dbReference>
<protein>
    <submittedName>
        <fullName evidence="9">MFS transporter</fullName>
    </submittedName>
</protein>
<feature type="transmembrane region" description="Helical" evidence="7">
    <location>
        <begin position="258"/>
        <end position="281"/>
    </location>
</feature>
<dbReference type="OrthoDB" id="9795150at2"/>
<accession>A0A9X5E7Q3</accession>
<feature type="transmembrane region" description="Helical" evidence="7">
    <location>
        <begin position="317"/>
        <end position="336"/>
    </location>
</feature>
<feature type="transmembrane region" description="Helical" evidence="7">
    <location>
        <begin position="293"/>
        <end position="311"/>
    </location>
</feature>
<evidence type="ECO:0000256" key="5">
    <source>
        <dbReference type="ARBA" id="ARBA00022989"/>
    </source>
</evidence>
<dbReference type="GO" id="GO:0005886">
    <property type="term" value="C:plasma membrane"/>
    <property type="evidence" value="ECO:0007669"/>
    <property type="project" value="UniProtKB-SubCell"/>
</dbReference>
<dbReference type="Gene3D" id="1.20.1250.20">
    <property type="entry name" value="MFS general substrate transporter like domains"/>
    <property type="match status" value="2"/>
</dbReference>
<dbReference type="InterPro" id="IPR036259">
    <property type="entry name" value="MFS_trans_sf"/>
</dbReference>
<dbReference type="PANTHER" id="PTHR23514">
    <property type="entry name" value="BYPASS OF STOP CODON PROTEIN 6"/>
    <property type="match status" value="1"/>
</dbReference>
<dbReference type="GO" id="GO:0022857">
    <property type="term" value="F:transmembrane transporter activity"/>
    <property type="evidence" value="ECO:0007669"/>
    <property type="project" value="InterPro"/>
</dbReference>
<keyword evidence="3" id="KW-0813">Transport</keyword>
<feature type="transmembrane region" description="Helical" evidence="7">
    <location>
        <begin position="58"/>
        <end position="76"/>
    </location>
</feature>
<evidence type="ECO:0000259" key="8">
    <source>
        <dbReference type="PROSITE" id="PS50850"/>
    </source>
</evidence>
<feature type="transmembrane region" description="Helical" evidence="7">
    <location>
        <begin position="88"/>
        <end position="107"/>
    </location>
</feature>
<dbReference type="Proteomes" id="UP000031532">
    <property type="component" value="Unassembled WGS sequence"/>
</dbReference>
<feature type="domain" description="Major facilitator superfamily (MFS) profile" evidence="8">
    <location>
        <begin position="20"/>
        <end position="403"/>
    </location>
</feature>
<feature type="transmembrane region" description="Helical" evidence="7">
    <location>
        <begin position="149"/>
        <end position="170"/>
    </location>
</feature>
<dbReference type="InterPro" id="IPR020846">
    <property type="entry name" value="MFS_dom"/>
</dbReference>
<evidence type="ECO:0000256" key="2">
    <source>
        <dbReference type="ARBA" id="ARBA00008335"/>
    </source>
</evidence>
<feature type="transmembrane region" description="Helical" evidence="7">
    <location>
        <begin position="21"/>
        <end position="46"/>
    </location>
</feature>
<keyword evidence="5 7" id="KW-1133">Transmembrane helix</keyword>
<evidence type="ECO:0000256" key="1">
    <source>
        <dbReference type="ARBA" id="ARBA00004651"/>
    </source>
</evidence>
<evidence type="ECO:0000256" key="4">
    <source>
        <dbReference type="ARBA" id="ARBA00022692"/>
    </source>
</evidence>
<proteinExistence type="inferred from homology"/>
<organism evidence="9 10">
    <name type="scientific">Scytonema millei VB511283</name>
    <dbReference type="NCBI Taxonomy" id="1245923"/>
    <lineage>
        <taxon>Bacteria</taxon>
        <taxon>Bacillati</taxon>
        <taxon>Cyanobacteriota</taxon>
        <taxon>Cyanophyceae</taxon>
        <taxon>Nostocales</taxon>
        <taxon>Scytonemataceae</taxon>
        <taxon>Scytonema</taxon>
    </lineage>
</organism>
<dbReference type="EMBL" id="JTJC03000006">
    <property type="protein sequence ID" value="NHC36802.1"/>
    <property type="molecule type" value="Genomic_DNA"/>
</dbReference>
<dbReference type="AlphaFoldDB" id="A0A9X5E7Q3"/>
<evidence type="ECO:0000313" key="9">
    <source>
        <dbReference type="EMBL" id="NHC36802.1"/>
    </source>
</evidence>
<reference evidence="9 10" key="1">
    <citation type="journal article" date="2015" name="Genome Announc.">
        <title>Draft Genome Sequence of the Terrestrial Cyanobacterium Scytonema millei VB511283, Isolated from Eastern India.</title>
        <authorList>
            <person name="Sen D."/>
            <person name="Chandrababunaidu M.M."/>
            <person name="Singh D."/>
            <person name="Sanghi N."/>
            <person name="Ghorai A."/>
            <person name="Mishra G.P."/>
            <person name="Madduluri M."/>
            <person name="Adhikary S.P."/>
            <person name="Tripathy S."/>
        </authorList>
    </citation>
    <scope>NUCLEOTIDE SEQUENCE [LARGE SCALE GENOMIC DNA]</scope>
    <source>
        <strain evidence="9 10">VB511283</strain>
    </source>
</reference>
<feature type="transmembrane region" description="Helical" evidence="7">
    <location>
        <begin position="176"/>
        <end position="197"/>
    </location>
</feature>
<evidence type="ECO:0000256" key="7">
    <source>
        <dbReference type="SAM" id="Phobius"/>
    </source>
</evidence>
<keyword evidence="4 7" id="KW-0812">Transmembrane</keyword>
<feature type="transmembrane region" description="Helical" evidence="7">
    <location>
        <begin position="378"/>
        <end position="398"/>
    </location>
</feature>
<keyword evidence="10" id="KW-1185">Reference proteome</keyword>
<dbReference type="SUPFAM" id="SSF103473">
    <property type="entry name" value="MFS general substrate transporter"/>
    <property type="match status" value="1"/>
</dbReference>
<evidence type="ECO:0000256" key="3">
    <source>
        <dbReference type="ARBA" id="ARBA00022448"/>
    </source>
</evidence>
<comment type="similarity">
    <text evidence="2">Belongs to the major facilitator superfamily.</text>
</comment>
<gene>
    <name evidence="9" type="ORF">QH73_0019540</name>
</gene>
<dbReference type="InterPro" id="IPR011701">
    <property type="entry name" value="MFS"/>
</dbReference>
<dbReference type="PROSITE" id="PS50850">
    <property type="entry name" value="MFS"/>
    <property type="match status" value="1"/>
</dbReference>
<comment type="caution">
    <text evidence="9">The sequence shown here is derived from an EMBL/GenBank/DDBJ whole genome shotgun (WGS) entry which is preliminary data.</text>
</comment>
<comment type="subcellular location">
    <subcellularLocation>
        <location evidence="1">Cell membrane</location>
        <topology evidence="1">Multi-pass membrane protein</topology>
    </subcellularLocation>
</comment>
<feature type="transmembrane region" description="Helical" evidence="7">
    <location>
        <begin position="218"/>
        <end position="238"/>
    </location>
</feature>